<feature type="transmembrane region" description="Helical" evidence="6">
    <location>
        <begin position="152"/>
        <end position="176"/>
    </location>
</feature>
<feature type="transmembrane region" description="Helical" evidence="6">
    <location>
        <begin position="90"/>
        <end position="115"/>
    </location>
</feature>
<dbReference type="PANTHER" id="PTHR23501">
    <property type="entry name" value="MAJOR FACILITATOR SUPERFAMILY"/>
    <property type="match status" value="1"/>
</dbReference>
<dbReference type="Pfam" id="PF07690">
    <property type="entry name" value="MFS_1"/>
    <property type="match status" value="1"/>
</dbReference>
<dbReference type="OrthoDB" id="19515at2759"/>
<feature type="transmembrane region" description="Helical" evidence="6">
    <location>
        <begin position="127"/>
        <end position="146"/>
    </location>
</feature>
<feature type="transmembrane region" description="Helical" evidence="6">
    <location>
        <begin position="246"/>
        <end position="266"/>
    </location>
</feature>
<evidence type="ECO:0000256" key="6">
    <source>
        <dbReference type="SAM" id="Phobius"/>
    </source>
</evidence>
<dbReference type="GO" id="GO:0022857">
    <property type="term" value="F:transmembrane transporter activity"/>
    <property type="evidence" value="ECO:0007669"/>
    <property type="project" value="InterPro"/>
</dbReference>
<feature type="transmembrane region" description="Helical" evidence="6">
    <location>
        <begin position="327"/>
        <end position="348"/>
    </location>
</feature>
<feature type="transmembrane region" description="Helical" evidence="6">
    <location>
        <begin position="523"/>
        <end position="543"/>
    </location>
</feature>
<evidence type="ECO:0000313" key="9">
    <source>
        <dbReference type="Proteomes" id="UP000241769"/>
    </source>
</evidence>
<protein>
    <recommendedName>
        <fullName evidence="7">Major facilitator superfamily (MFS) profile domain-containing protein</fullName>
    </recommendedName>
</protein>
<organism evidence="8 9">
    <name type="scientific">Planoprotostelium fungivorum</name>
    <dbReference type="NCBI Taxonomy" id="1890364"/>
    <lineage>
        <taxon>Eukaryota</taxon>
        <taxon>Amoebozoa</taxon>
        <taxon>Evosea</taxon>
        <taxon>Variosea</taxon>
        <taxon>Cavosteliida</taxon>
        <taxon>Cavosteliaceae</taxon>
        <taxon>Planoprotostelium</taxon>
    </lineage>
</organism>
<evidence type="ECO:0000256" key="4">
    <source>
        <dbReference type="ARBA" id="ARBA00023136"/>
    </source>
</evidence>
<dbReference type="PANTHER" id="PTHR23501:SF198">
    <property type="entry name" value="AZOLE RESISTANCE PROTEIN 1-RELATED"/>
    <property type="match status" value="1"/>
</dbReference>
<dbReference type="GO" id="GO:0005886">
    <property type="term" value="C:plasma membrane"/>
    <property type="evidence" value="ECO:0007669"/>
    <property type="project" value="TreeGrafter"/>
</dbReference>
<feature type="transmembrane region" description="Helical" evidence="6">
    <location>
        <begin position="296"/>
        <end position="315"/>
    </location>
</feature>
<keyword evidence="4 6" id="KW-0472">Membrane</keyword>
<dbReference type="InterPro" id="IPR011701">
    <property type="entry name" value="MFS"/>
</dbReference>
<dbReference type="CDD" id="cd17502">
    <property type="entry name" value="MFS_Azr1_MDR_like"/>
    <property type="match status" value="1"/>
</dbReference>
<reference evidence="8 9" key="1">
    <citation type="journal article" date="2018" name="Genome Biol. Evol.">
        <title>Multiple Roots of Fruiting Body Formation in Amoebozoa.</title>
        <authorList>
            <person name="Hillmann F."/>
            <person name="Forbes G."/>
            <person name="Novohradska S."/>
            <person name="Ferling I."/>
            <person name="Riege K."/>
            <person name="Groth M."/>
            <person name="Westermann M."/>
            <person name="Marz M."/>
            <person name="Spaller T."/>
            <person name="Winckler T."/>
            <person name="Schaap P."/>
            <person name="Glockner G."/>
        </authorList>
    </citation>
    <scope>NUCLEOTIDE SEQUENCE [LARGE SCALE GENOMIC DNA]</scope>
    <source>
        <strain evidence="8 9">Jena</strain>
    </source>
</reference>
<dbReference type="InterPro" id="IPR036259">
    <property type="entry name" value="MFS_trans_sf"/>
</dbReference>
<dbReference type="FunFam" id="1.20.1720.10:FF:000012">
    <property type="entry name" value="MFS toxin efflux pump (AflT)"/>
    <property type="match status" value="1"/>
</dbReference>
<feature type="transmembrane region" description="Helical" evidence="6">
    <location>
        <begin position="459"/>
        <end position="480"/>
    </location>
</feature>
<evidence type="ECO:0000256" key="3">
    <source>
        <dbReference type="ARBA" id="ARBA00022989"/>
    </source>
</evidence>
<keyword evidence="3 6" id="KW-1133">Transmembrane helix</keyword>
<keyword evidence="9" id="KW-1185">Reference proteome</keyword>
<dbReference type="InterPro" id="IPR020846">
    <property type="entry name" value="MFS_dom"/>
</dbReference>
<dbReference type="PROSITE" id="PS50850">
    <property type="entry name" value="MFS"/>
    <property type="match status" value="1"/>
</dbReference>
<dbReference type="SUPFAM" id="SSF103473">
    <property type="entry name" value="MFS general substrate transporter"/>
    <property type="match status" value="1"/>
</dbReference>
<dbReference type="PRINTS" id="PR01036">
    <property type="entry name" value="TCRTETB"/>
</dbReference>
<dbReference type="Proteomes" id="UP000241769">
    <property type="component" value="Unassembled WGS sequence"/>
</dbReference>
<dbReference type="FunFam" id="1.20.1250.20:FF:000196">
    <property type="entry name" value="MFS toxin efflux pump (AflT)"/>
    <property type="match status" value="1"/>
</dbReference>
<accession>A0A2P6NJ54</accession>
<evidence type="ECO:0000256" key="1">
    <source>
        <dbReference type="ARBA" id="ARBA00004141"/>
    </source>
</evidence>
<evidence type="ECO:0000313" key="8">
    <source>
        <dbReference type="EMBL" id="PRP83972.1"/>
    </source>
</evidence>
<evidence type="ECO:0000256" key="2">
    <source>
        <dbReference type="ARBA" id="ARBA00022692"/>
    </source>
</evidence>
<feature type="transmembrane region" description="Helical" evidence="6">
    <location>
        <begin position="563"/>
        <end position="584"/>
    </location>
</feature>
<dbReference type="EMBL" id="MDYQ01000072">
    <property type="protein sequence ID" value="PRP83972.1"/>
    <property type="molecule type" value="Genomic_DNA"/>
</dbReference>
<comment type="caution">
    <text evidence="8">The sequence shown here is derived from an EMBL/GenBank/DDBJ whole genome shotgun (WGS) entry which is preliminary data.</text>
</comment>
<gene>
    <name evidence="8" type="ORF">PROFUN_08656</name>
</gene>
<dbReference type="AlphaFoldDB" id="A0A2P6NJ54"/>
<proteinExistence type="predicted"/>
<dbReference type="Gene3D" id="1.20.1250.20">
    <property type="entry name" value="MFS general substrate transporter like domains"/>
    <property type="match status" value="2"/>
</dbReference>
<feature type="region of interest" description="Disordered" evidence="5">
    <location>
        <begin position="1"/>
        <end position="80"/>
    </location>
</feature>
<feature type="transmembrane region" description="Helical" evidence="6">
    <location>
        <begin position="183"/>
        <end position="204"/>
    </location>
</feature>
<feature type="transmembrane region" description="Helical" evidence="6">
    <location>
        <begin position="492"/>
        <end position="511"/>
    </location>
</feature>
<dbReference type="InParanoid" id="A0A2P6NJ54"/>
<evidence type="ECO:0000256" key="5">
    <source>
        <dbReference type="SAM" id="MobiDB-lite"/>
    </source>
</evidence>
<feature type="domain" description="Major facilitator superfamily (MFS) profile" evidence="7">
    <location>
        <begin position="93"/>
        <end position="588"/>
    </location>
</feature>
<keyword evidence="2 6" id="KW-0812">Transmembrane</keyword>
<evidence type="ECO:0000259" key="7">
    <source>
        <dbReference type="PROSITE" id="PS50850"/>
    </source>
</evidence>
<feature type="transmembrane region" description="Helical" evidence="6">
    <location>
        <begin position="216"/>
        <end position="234"/>
    </location>
</feature>
<name>A0A2P6NJ54_9EUKA</name>
<comment type="subcellular location">
    <subcellularLocation>
        <location evidence="1">Membrane</location>
        <topology evidence="1">Multi-pass membrane protein</topology>
    </subcellularLocation>
</comment>
<feature type="compositionally biased region" description="Basic and acidic residues" evidence="5">
    <location>
        <begin position="58"/>
        <end position="75"/>
    </location>
</feature>
<feature type="transmembrane region" description="Helical" evidence="6">
    <location>
        <begin position="427"/>
        <end position="447"/>
    </location>
</feature>
<feature type="transmembrane region" description="Helical" evidence="6">
    <location>
        <begin position="401"/>
        <end position="421"/>
    </location>
</feature>
<feature type="transmembrane region" description="Helical" evidence="6">
    <location>
        <begin position="368"/>
        <end position="389"/>
    </location>
</feature>
<sequence>MRGTPTHSEMTHQVEDEERQEVQTDNEQGQLVKEGKTIEPQKIQVRAKDEIELVTMEDAQKPGKEKEGEKDGEKKEEEDENYVQLSKGKFALVLLGLMLAVFLVALDQTIIATAIPKITDEFHDISNIGWIGSAFLLTTTSFQPVFGRLYRVFSLKVVFLTGIVIFEIGSLLCGVAPNSEALIIGRAVAGLGGSGIFSGAFSIISRITPLRTRPAFTGAIGAAFGIASVIGPVLGGAFTDHVSWRWCFYINLPVGAITVVAISFILKLPDIVPQKDEKGEPLPVPSIRARLLDLDWVGVVLLIGAVVCLLLALQWGGTKYPWSDKTIIGLFVGFGVLTIIFVLSQWYVGDRGILPFSILFRRTIVGGFLFNFLMGMVFFTMIFYIPIYYQAVKNQSATESGTSTLPFILGLVIFSIVMGGGVNAAGYYTPFAVIGVMFTSIGVGLIFTWDEYTKNANLIGFQIVLGIGLGLCIQAMVIAAQATLKPADIPQGTSTVLFSQSLGGAISLAISTNVQNNKLVEAMAIYAPSIPPFVVLTAGATGLRTAVPPELVPAVIKSYTLSIHQAFLVAVVCAPLMILPLAIIKHVSVKGKKIEAGPA</sequence>